<dbReference type="Proteomes" id="UP000778951">
    <property type="component" value="Unassembled WGS sequence"/>
</dbReference>
<dbReference type="EMBL" id="JAATLM010000001">
    <property type="protein sequence ID" value="NIZ69887.1"/>
    <property type="molecule type" value="Genomic_DNA"/>
</dbReference>
<proteinExistence type="predicted"/>
<sequence length="357" mass="42633">MKRIFLLMTLLASCAKPQPDSNRITDGYFVNLTDPYRMMTINTRSKELTYRDIAKPWYQERQRYLTPLFISDKQESRYHFFRLQDYKYANSITDNTIYSHQPFYPLARDFIRWDMFTGETYAFNLEELIGQLDPNRSYHILSALDAQRLSIISSFPREEPWHFLVYNIESNTIEKELFTNTNFNVYSHHVLHYDPLYQRIFYFYGEARQLHYYDIPKAESVALPIYLLSFKNGGYYSATTNIRNHQWLFTERDLGLVRFHFQTLALKPIPLSIKVKKSDAYTPFTLVMVKPDQLLIVDQSGPPRFSSYRMRLYQVENDERATLLWQKDIIDWWFLGGDRTNPALTFYYLPQFAPPKG</sequence>
<reference evidence="1" key="1">
    <citation type="submission" date="2020-03" db="EMBL/GenBank/DDBJ databases">
        <title>Spirochaetal bacteria isolated from arthropods constitute a novel genus Entomospira genus novum within the order Spirochaetales.</title>
        <authorList>
            <person name="Grana-Miraglia L."/>
            <person name="Sikutova S."/>
            <person name="Fingerle V."/>
            <person name="Sing A."/>
            <person name="Castillo-Ramirez S."/>
            <person name="Margos G."/>
            <person name="Rudolf I."/>
        </authorList>
    </citation>
    <scope>NUCLEOTIDE SEQUENCE</scope>
    <source>
        <strain evidence="1">BR149</strain>
    </source>
</reference>
<comment type="caution">
    <text evidence="1">The sequence shown here is derived from an EMBL/GenBank/DDBJ whole genome shotgun (WGS) entry which is preliminary data.</text>
</comment>
<accession>A0A968GIW8</accession>
<gene>
    <name evidence="1" type="ORF">HCT48_06670</name>
</gene>
<evidence type="ECO:0000313" key="2">
    <source>
        <dbReference type="Proteomes" id="UP000778951"/>
    </source>
</evidence>
<keyword evidence="2" id="KW-1185">Reference proteome</keyword>
<protein>
    <submittedName>
        <fullName evidence="1">Uncharacterized protein</fullName>
    </submittedName>
</protein>
<organism evidence="1 2">
    <name type="scientific">Entomospira culicis</name>
    <dbReference type="NCBI Taxonomy" id="2719989"/>
    <lineage>
        <taxon>Bacteria</taxon>
        <taxon>Pseudomonadati</taxon>
        <taxon>Spirochaetota</taxon>
        <taxon>Spirochaetia</taxon>
        <taxon>Spirochaetales</taxon>
        <taxon>Spirochaetaceae</taxon>
        <taxon>Entomospira</taxon>
    </lineage>
</organism>
<dbReference type="AlphaFoldDB" id="A0A968GIW8"/>
<dbReference type="RefSeq" id="WP_167695959.1">
    <property type="nucleotide sequence ID" value="NZ_CP118181.1"/>
</dbReference>
<name>A0A968GIW8_9SPIO</name>
<evidence type="ECO:0000313" key="1">
    <source>
        <dbReference type="EMBL" id="NIZ69887.1"/>
    </source>
</evidence>